<dbReference type="InterPro" id="IPR029058">
    <property type="entry name" value="AB_hydrolase_fold"/>
</dbReference>
<dbReference type="PANTHER" id="PTHR33840:SF1">
    <property type="entry name" value="TLE1 PHOSPHOLIPASE DOMAIN-CONTAINING PROTEIN"/>
    <property type="match status" value="1"/>
</dbReference>
<organism evidence="2 3">
    <name type="scientific">Colletotrichum lupini</name>
    <dbReference type="NCBI Taxonomy" id="145971"/>
    <lineage>
        <taxon>Eukaryota</taxon>
        <taxon>Fungi</taxon>
        <taxon>Dikarya</taxon>
        <taxon>Ascomycota</taxon>
        <taxon>Pezizomycotina</taxon>
        <taxon>Sordariomycetes</taxon>
        <taxon>Hypocreomycetidae</taxon>
        <taxon>Glomerellales</taxon>
        <taxon>Glomerellaceae</taxon>
        <taxon>Colletotrichum</taxon>
        <taxon>Colletotrichum acutatum species complex</taxon>
    </lineage>
</organism>
<feature type="domain" description="T6SS Phospholipase effector Tle1-like catalytic" evidence="1">
    <location>
        <begin position="21"/>
        <end position="323"/>
    </location>
</feature>
<dbReference type="Proteomes" id="UP000830671">
    <property type="component" value="Chromosome 2"/>
</dbReference>
<protein>
    <recommendedName>
        <fullName evidence="1">T6SS Phospholipase effector Tle1-like catalytic domain-containing protein</fullName>
    </recommendedName>
</protein>
<gene>
    <name evidence="2" type="ORF">CLUP02_03718</name>
</gene>
<dbReference type="Pfam" id="PF09994">
    <property type="entry name" value="T6SS_Tle1-like_cat"/>
    <property type="match status" value="1"/>
</dbReference>
<accession>A0A9Q8SKR1</accession>
<dbReference type="EMBL" id="CP019474">
    <property type="protein sequence ID" value="UQC78242.1"/>
    <property type="molecule type" value="Genomic_DNA"/>
</dbReference>
<dbReference type="AlphaFoldDB" id="A0A9Q8SKR1"/>
<evidence type="ECO:0000313" key="3">
    <source>
        <dbReference type="Proteomes" id="UP000830671"/>
    </source>
</evidence>
<keyword evidence="3" id="KW-1185">Reference proteome</keyword>
<dbReference type="RefSeq" id="XP_049139879.1">
    <property type="nucleotide sequence ID" value="XM_049282736.1"/>
</dbReference>
<dbReference type="InterPro" id="IPR018712">
    <property type="entry name" value="Tle1-like_cat"/>
</dbReference>
<proteinExistence type="predicted"/>
<dbReference type="GeneID" id="73337746"/>
<dbReference type="KEGG" id="clup:CLUP02_03718"/>
<dbReference type="PANTHER" id="PTHR33840">
    <property type="match status" value="1"/>
</dbReference>
<reference evidence="2" key="1">
    <citation type="journal article" date="2021" name="Mol. Plant Microbe Interact.">
        <title>Complete Genome Sequence of the Plant-Pathogenic Fungus Colletotrichum lupini.</title>
        <authorList>
            <person name="Baroncelli R."/>
            <person name="Pensec F."/>
            <person name="Da Lio D."/>
            <person name="Boufleur T."/>
            <person name="Vicente I."/>
            <person name="Sarrocco S."/>
            <person name="Picot A."/>
            <person name="Baraldi E."/>
            <person name="Sukno S."/>
            <person name="Thon M."/>
            <person name="Le Floch G."/>
        </authorList>
    </citation>
    <scope>NUCLEOTIDE SEQUENCE</scope>
    <source>
        <strain evidence="2">IMI 504893</strain>
    </source>
</reference>
<evidence type="ECO:0000259" key="1">
    <source>
        <dbReference type="Pfam" id="PF09994"/>
    </source>
</evidence>
<dbReference type="SUPFAM" id="SSF53474">
    <property type="entry name" value="alpha/beta-Hydrolases"/>
    <property type="match status" value="1"/>
</dbReference>
<sequence>MPQRLLLAMVAPAANMSYSPKRLIVCCDGTWMNSESAYVKPTLLKPKGSLQIPSNVTRISRCFRRRCSDGRMQVIEYESGVGTGSNTLDTLTGGAFGLGLGERVRNIYSFLCANYCDGDEIILVGFSRGAYIVRSVAGMISDLGLLTREGVEHFWPIFKDMENWNNHRYRDEFPTMPFDNKPKGEGAAEVYRARLEKLGMTRVKQNEGQGDIIKVKAVAVWDTVGSLGIPQIAWLNKLGIYASNREFRFWDTSLSDRVEHAFQALALDETRYSFQPAVWERLKANRHTTDLRQVWFPGNHSNCGGGWNDQGISNITLAWMMDQLASIGVEFNHLALERCVQQSNSFYRAQIKDKSIKWAMDPVYGQNHPLRPWGLGSIQKTSNLLYTLAGKIIRSPGLYKQVNAHTDARTATFLTDTNERIHSSVRIRLACKGLGLNDLGEWDNPAMKKNWRLVYSNAAYEDPVPHHPVWEPKSDQQECMKHPADADSDGRWVWEYCGPKENAPTSPRGRTLVEEPLGPYERHLLKLTGGDPNVYQYVASKEGTKRALEAESS</sequence>
<evidence type="ECO:0000313" key="2">
    <source>
        <dbReference type="EMBL" id="UQC78242.1"/>
    </source>
</evidence>
<name>A0A9Q8SKR1_9PEZI</name>